<evidence type="ECO:0000256" key="7">
    <source>
        <dbReference type="ARBA" id="ARBA00048754"/>
    </source>
</evidence>
<evidence type="ECO:0000313" key="10">
    <source>
        <dbReference type="Proteomes" id="UP001529340"/>
    </source>
</evidence>
<evidence type="ECO:0000256" key="4">
    <source>
        <dbReference type="ARBA" id="ARBA00023002"/>
    </source>
</evidence>
<evidence type="ECO:0000313" key="9">
    <source>
        <dbReference type="EMBL" id="MDM8156540.1"/>
    </source>
</evidence>
<comment type="similarity">
    <text evidence="5">Belongs to the FMN-dependent alpha-hydroxy acid dehydrogenase family.</text>
</comment>
<dbReference type="SUPFAM" id="SSF51395">
    <property type="entry name" value="FMN-linked oxidoreductases"/>
    <property type="match status" value="1"/>
</dbReference>
<evidence type="ECO:0000256" key="6">
    <source>
        <dbReference type="ARBA" id="ARBA00029513"/>
    </source>
</evidence>
<reference evidence="9" key="1">
    <citation type="submission" date="2023-06" db="EMBL/GenBank/DDBJ databases">
        <title>Identification and characterization of horizontal gene transfer across gut microbiota members of farm animals based on homology search.</title>
        <authorList>
            <person name="Schwarzerova J."/>
            <person name="Nykrynova M."/>
            <person name="Jureckova K."/>
            <person name="Cejkova D."/>
            <person name="Rychlik I."/>
        </authorList>
    </citation>
    <scope>NUCLEOTIDE SEQUENCE</scope>
    <source>
        <strain evidence="9">ET39</strain>
    </source>
</reference>
<evidence type="ECO:0000256" key="1">
    <source>
        <dbReference type="ARBA" id="ARBA00001917"/>
    </source>
</evidence>
<dbReference type="InterPro" id="IPR000262">
    <property type="entry name" value="FMN-dep_DH"/>
</dbReference>
<dbReference type="EMBL" id="JAUDCG010000008">
    <property type="protein sequence ID" value="MDM8156540.1"/>
    <property type="molecule type" value="Genomic_DNA"/>
</dbReference>
<evidence type="ECO:0000259" key="8">
    <source>
        <dbReference type="PROSITE" id="PS51349"/>
    </source>
</evidence>
<dbReference type="Proteomes" id="UP001529340">
    <property type="component" value="Unassembled WGS sequence"/>
</dbReference>
<accession>A0ABT7UAZ1</accession>
<dbReference type="InterPro" id="IPR037396">
    <property type="entry name" value="FMN_HAD"/>
</dbReference>
<comment type="cofactor">
    <cofactor evidence="1">
        <name>FMN</name>
        <dbReference type="ChEBI" id="CHEBI:58210"/>
    </cofactor>
</comment>
<comment type="caution">
    <text evidence="9">The sequence shown here is derived from an EMBL/GenBank/DDBJ whole genome shotgun (WGS) entry which is preliminary data.</text>
</comment>
<evidence type="ECO:0000256" key="3">
    <source>
        <dbReference type="ARBA" id="ARBA00022643"/>
    </source>
</evidence>
<gene>
    <name evidence="9" type="ORF">QUV96_02680</name>
</gene>
<keyword evidence="10" id="KW-1185">Reference proteome</keyword>
<dbReference type="PROSITE" id="PS51349">
    <property type="entry name" value="FMN_HYDROXY_ACID_DH_2"/>
    <property type="match status" value="1"/>
</dbReference>
<dbReference type="Pfam" id="PF01070">
    <property type="entry name" value="FMN_dh"/>
    <property type="match status" value="1"/>
</dbReference>
<organism evidence="9 10">
    <name type="scientific">Amedibacillus dolichus</name>
    <dbReference type="NCBI Taxonomy" id="31971"/>
    <lineage>
        <taxon>Bacteria</taxon>
        <taxon>Bacillati</taxon>
        <taxon>Bacillota</taxon>
        <taxon>Erysipelotrichia</taxon>
        <taxon>Erysipelotrichales</taxon>
        <taxon>Erysipelotrichaceae</taxon>
        <taxon>Amedibacillus</taxon>
    </lineage>
</organism>
<dbReference type="CDD" id="cd02809">
    <property type="entry name" value="alpha_hydroxyacid_oxid_FMN"/>
    <property type="match status" value="1"/>
</dbReference>
<dbReference type="PANTHER" id="PTHR10578">
    <property type="entry name" value="S -2-HYDROXY-ACID OXIDASE-RELATED"/>
    <property type="match status" value="1"/>
</dbReference>
<feature type="domain" description="FMN hydroxy acid dehydrogenase" evidence="8">
    <location>
        <begin position="1"/>
        <end position="340"/>
    </location>
</feature>
<keyword evidence="4" id="KW-0560">Oxidoreductase</keyword>
<dbReference type="RefSeq" id="WP_289607010.1">
    <property type="nucleotide sequence ID" value="NZ_JAUDCG010000008.1"/>
</dbReference>
<dbReference type="PIRSF" id="PIRSF000138">
    <property type="entry name" value="Al-hdrx_acd_dh"/>
    <property type="match status" value="1"/>
</dbReference>
<name>A0ABT7UAZ1_9FIRM</name>
<dbReference type="InterPro" id="IPR012133">
    <property type="entry name" value="Alpha-hydoxy_acid_DH_FMN"/>
</dbReference>
<keyword evidence="2" id="KW-0285">Flavoprotein</keyword>
<dbReference type="InterPro" id="IPR013785">
    <property type="entry name" value="Aldolase_TIM"/>
</dbReference>
<dbReference type="Gene3D" id="3.20.20.70">
    <property type="entry name" value="Aldolase class I"/>
    <property type="match status" value="1"/>
</dbReference>
<protein>
    <recommendedName>
        <fullName evidence="6">L-lactate oxidase</fullName>
    </recommendedName>
</protein>
<evidence type="ECO:0000256" key="5">
    <source>
        <dbReference type="ARBA" id="ARBA00024042"/>
    </source>
</evidence>
<sequence length="340" mass="35680">MRSWNEVYASARQKCTICRCCPSCNGLACRGETPGPGGKGSGSAFVRNVEKLNAVTIVMDTIVSNEEVSTASDFFGLPTALPVYAAPISGILQNYGAQMSDQAYTEAVVAGSIAAGTLAFTGDGKQDAMFREPCAIVKQHDGKGIPTIKPWAQGHMDWRIALAKESGCPAIASDIDASGLSNLRNSETPVGFKTVEELKEIAKAVQVPLILKGIMSVRGAKKALEAGAQGIVVSNHGGRVLDGAQSGIEVLEEICAQVGTQMKVFVDGGFRSGSDVFKALALGADGVLIGRPISHAAIGDGAQGVEIYLRKIQLELKETMALAGCKNIKDITRDMVVCDF</sequence>
<comment type="catalytic activity">
    <reaction evidence="7">
        <text>(S)-lactate + O2 = pyruvate + H2O2</text>
        <dbReference type="Rhea" id="RHEA:55868"/>
        <dbReference type="ChEBI" id="CHEBI:15361"/>
        <dbReference type="ChEBI" id="CHEBI:15379"/>
        <dbReference type="ChEBI" id="CHEBI:16240"/>
        <dbReference type="ChEBI" id="CHEBI:16651"/>
    </reaction>
    <physiologicalReaction direction="left-to-right" evidence="7">
        <dbReference type="Rhea" id="RHEA:55869"/>
    </physiologicalReaction>
</comment>
<evidence type="ECO:0000256" key="2">
    <source>
        <dbReference type="ARBA" id="ARBA00022630"/>
    </source>
</evidence>
<dbReference type="PANTHER" id="PTHR10578:SF107">
    <property type="entry name" value="2-HYDROXYACID OXIDASE 1"/>
    <property type="match status" value="1"/>
</dbReference>
<keyword evidence="3" id="KW-0288">FMN</keyword>
<proteinExistence type="inferred from homology"/>
<reference evidence="9" key="2">
    <citation type="submission" date="2023-06" db="EMBL/GenBank/DDBJ databases">
        <authorList>
            <person name="Zeman M."/>
            <person name="Kubasova T."/>
            <person name="Jahodarova E."/>
            <person name="Nykrynova M."/>
            <person name="Rychlik I."/>
        </authorList>
    </citation>
    <scope>NUCLEOTIDE SEQUENCE</scope>
    <source>
        <strain evidence="9">ET39</strain>
    </source>
</reference>